<organism evidence="1 2">
    <name type="scientific">Dibothriocephalus latus</name>
    <name type="common">Fish tapeworm</name>
    <name type="synonym">Diphyllobothrium latum</name>
    <dbReference type="NCBI Taxonomy" id="60516"/>
    <lineage>
        <taxon>Eukaryota</taxon>
        <taxon>Metazoa</taxon>
        <taxon>Spiralia</taxon>
        <taxon>Lophotrochozoa</taxon>
        <taxon>Platyhelminthes</taxon>
        <taxon>Cestoda</taxon>
        <taxon>Eucestoda</taxon>
        <taxon>Diphyllobothriidea</taxon>
        <taxon>Diphyllobothriidae</taxon>
        <taxon>Dibothriocephalus</taxon>
    </lineage>
</organism>
<reference evidence="1 2" key="1">
    <citation type="submission" date="2018-11" db="EMBL/GenBank/DDBJ databases">
        <authorList>
            <consortium name="Pathogen Informatics"/>
        </authorList>
    </citation>
    <scope>NUCLEOTIDE SEQUENCE [LARGE SCALE GENOMIC DNA]</scope>
</reference>
<dbReference type="Proteomes" id="UP000281553">
    <property type="component" value="Unassembled WGS sequence"/>
</dbReference>
<evidence type="ECO:0008006" key="3">
    <source>
        <dbReference type="Google" id="ProtNLM"/>
    </source>
</evidence>
<evidence type="ECO:0000313" key="2">
    <source>
        <dbReference type="Proteomes" id="UP000281553"/>
    </source>
</evidence>
<dbReference type="AlphaFoldDB" id="A0A3P7NIR1"/>
<keyword evidence="2" id="KW-1185">Reference proteome</keyword>
<accession>A0A3P7NIR1</accession>
<proteinExistence type="predicted"/>
<gene>
    <name evidence="1" type="ORF">DILT_LOCUS5120</name>
</gene>
<evidence type="ECO:0000313" key="1">
    <source>
        <dbReference type="EMBL" id="VDN09289.1"/>
    </source>
</evidence>
<name>A0A3P7NIR1_DIBLA</name>
<protein>
    <recommendedName>
        <fullName evidence="3">Sortilin N-terminal domain-containing protein</fullName>
    </recommendedName>
</protein>
<dbReference type="OrthoDB" id="443634at2759"/>
<sequence length="149" mass="16997">MWVPESMQNDEFAAPGQEGQPKLGRFLYAMHFDEDESKVQLSVSDDGGLSFKRVYLPTVAPERFFNVLEVEEDFVFLHVDEPDGKTAGQKGHIGSWETFNLLSLHPRLVLQPEKCGFARFPPQIASAYTLCRVSLDLRDSFHTFAMRKE</sequence>
<dbReference type="EMBL" id="UYRU01046742">
    <property type="protein sequence ID" value="VDN09289.1"/>
    <property type="molecule type" value="Genomic_DNA"/>
</dbReference>